<name>A0A1E3BLV7_ASPCR</name>
<dbReference type="OrthoDB" id="5412996at2759"/>
<dbReference type="AlphaFoldDB" id="A0A1E3BLV7"/>
<evidence type="ECO:0000313" key="2">
    <source>
        <dbReference type="EMBL" id="ODM21877.1"/>
    </source>
</evidence>
<organism evidence="2 3">
    <name type="scientific">Aspergillus cristatus</name>
    <name type="common">Chinese Fuzhuan brick tea-fermentation fungus</name>
    <name type="synonym">Eurotium cristatum</name>
    <dbReference type="NCBI Taxonomy" id="573508"/>
    <lineage>
        <taxon>Eukaryota</taxon>
        <taxon>Fungi</taxon>
        <taxon>Dikarya</taxon>
        <taxon>Ascomycota</taxon>
        <taxon>Pezizomycotina</taxon>
        <taxon>Eurotiomycetes</taxon>
        <taxon>Eurotiomycetidae</taxon>
        <taxon>Eurotiales</taxon>
        <taxon>Aspergillaceae</taxon>
        <taxon>Aspergillus</taxon>
        <taxon>Aspergillus subgen. Aspergillus</taxon>
    </lineage>
</organism>
<evidence type="ECO:0000313" key="3">
    <source>
        <dbReference type="Proteomes" id="UP000094569"/>
    </source>
</evidence>
<dbReference type="Proteomes" id="UP000094569">
    <property type="component" value="Unassembled WGS sequence"/>
</dbReference>
<comment type="caution">
    <text evidence="2">The sequence shown here is derived from an EMBL/GenBank/DDBJ whole genome shotgun (WGS) entry which is preliminary data.</text>
</comment>
<dbReference type="VEuPathDB" id="FungiDB:SI65_02721"/>
<gene>
    <name evidence="2" type="ORF">SI65_02721</name>
</gene>
<dbReference type="EMBL" id="JXNT01000002">
    <property type="protein sequence ID" value="ODM21877.1"/>
    <property type="molecule type" value="Genomic_DNA"/>
</dbReference>
<dbReference type="PANTHER" id="PTHR21310">
    <property type="entry name" value="AMINOGLYCOSIDE PHOSPHOTRANSFERASE-RELATED-RELATED"/>
    <property type="match status" value="1"/>
</dbReference>
<reference evidence="2 3" key="1">
    <citation type="journal article" date="2016" name="BMC Genomics">
        <title>Comparative genomic and transcriptomic analyses of the Fuzhuan brick tea-fermentation fungus Aspergillus cristatus.</title>
        <authorList>
            <person name="Ge Y."/>
            <person name="Wang Y."/>
            <person name="Liu Y."/>
            <person name="Tan Y."/>
            <person name="Ren X."/>
            <person name="Zhang X."/>
            <person name="Hyde K.D."/>
            <person name="Liu Y."/>
            <person name="Liu Z."/>
        </authorList>
    </citation>
    <scope>NUCLEOTIDE SEQUENCE [LARGE SCALE GENOMIC DNA]</scope>
    <source>
        <strain evidence="2 3">GZAAS20.1005</strain>
    </source>
</reference>
<evidence type="ECO:0008006" key="4">
    <source>
        <dbReference type="Google" id="ProtNLM"/>
    </source>
</evidence>
<dbReference type="InterPro" id="IPR051678">
    <property type="entry name" value="AGP_Transferase"/>
</dbReference>
<feature type="region of interest" description="Disordered" evidence="1">
    <location>
        <begin position="333"/>
        <end position="358"/>
    </location>
</feature>
<accession>A0A1E3BLV7</accession>
<dbReference type="PANTHER" id="PTHR21310:SF37">
    <property type="entry name" value="AMINOGLYCOSIDE PHOSPHOTRANSFERASE DOMAIN-CONTAINING PROTEIN"/>
    <property type="match status" value="1"/>
</dbReference>
<protein>
    <recommendedName>
        <fullName evidence="4">Aminoglycoside phosphotransferase domain-containing protein</fullName>
    </recommendedName>
</protein>
<proteinExistence type="predicted"/>
<keyword evidence="3" id="KW-1185">Reference proteome</keyword>
<sequence>MDTNMSIEYAPQEEEDIWIDQIKSLHLNGRLCDWVTTFHPQKLLCSPMPGIIHGSYNLIQEFLFEDGTVWLLRFPRVSNVSPEYVDEKVATEVGTLFNPNPLELGPFILMEFIEGVSLGEALKKDDGSRLLREDIPERDVEFVYRQMANIMLRLFEIDFDRIESLPTPKTGYSVPIRPLTWKTHDILRTGGVNTFGDRARGFSTITGYFQYINRQDWKQFRHQPNTVIAGELDGITTYASLDMLKSMMPQFVDTEYEKGPFKLICDYFSLANMIVKSREDLTIVGVVGLEWVYAGPAQMFASGPWWLLLNRPINTEWDFQVEDPPEVNERYFKSQSLQEGTGGRRGKITQAPRERGGL</sequence>
<evidence type="ECO:0000256" key="1">
    <source>
        <dbReference type="SAM" id="MobiDB-lite"/>
    </source>
</evidence>